<keyword evidence="1" id="KW-0677">Repeat</keyword>
<dbReference type="PANTHER" id="PTHR45586">
    <property type="entry name" value="TPR REPEAT-CONTAINING PROTEIN PA4667"/>
    <property type="match status" value="1"/>
</dbReference>
<dbReference type="PROSITE" id="PS50005">
    <property type="entry name" value="TPR"/>
    <property type="match status" value="1"/>
</dbReference>
<dbReference type="OrthoDB" id="6193797at2"/>
<accession>A0A1I4GWD6</accession>
<protein>
    <submittedName>
        <fullName evidence="4">Tetratricopeptide repeat-containing protein</fullName>
    </submittedName>
</protein>
<organism evidence="4 5">
    <name type="scientific">Loktanella salsilacus</name>
    <dbReference type="NCBI Taxonomy" id="195913"/>
    <lineage>
        <taxon>Bacteria</taxon>
        <taxon>Pseudomonadati</taxon>
        <taxon>Pseudomonadota</taxon>
        <taxon>Alphaproteobacteria</taxon>
        <taxon>Rhodobacterales</taxon>
        <taxon>Roseobacteraceae</taxon>
        <taxon>Loktanella</taxon>
    </lineage>
</organism>
<dbReference type="InterPro" id="IPR019734">
    <property type="entry name" value="TPR_rpt"/>
</dbReference>
<proteinExistence type="predicted"/>
<dbReference type="PANTHER" id="PTHR45586:SF1">
    <property type="entry name" value="LIPOPOLYSACCHARIDE ASSEMBLY PROTEIN B"/>
    <property type="match status" value="1"/>
</dbReference>
<dbReference type="AlphaFoldDB" id="A0A1I4GWD6"/>
<dbReference type="SUPFAM" id="SSF48452">
    <property type="entry name" value="TPR-like"/>
    <property type="match status" value="1"/>
</dbReference>
<dbReference type="Pfam" id="PF14559">
    <property type="entry name" value="TPR_19"/>
    <property type="match status" value="1"/>
</dbReference>
<gene>
    <name evidence="4" type="ORF">SAMN04488004_11486</name>
</gene>
<dbReference type="Pfam" id="PF13176">
    <property type="entry name" value="TPR_7"/>
    <property type="match status" value="1"/>
</dbReference>
<dbReference type="Gene3D" id="3.40.50.2000">
    <property type="entry name" value="Glycogen Phosphorylase B"/>
    <property type="match status" value="1"/>
</dbReference>
<dbReference type="Gene3D" id="1.25.40.10">
    <property type="entry name" value="Tetratricopeptide repeat domain"/>
    <property type="match status" value="1"/>
</dbReference>
<name>A0A1I4GWD6_9RHOB</name>
<evidence type="ECO:0000256" key="1">
    <source>
        <dbReference type="ARBA" id="ARBA00022737"/>
    </source>
</evidence>
<dbReference type="SUPFAM" id="SSF53756">
    <property type="entry name" value="UDP-Glycosyltransferase/glycogen phosphorylase"/>
    <property type="match status" value="1"/>
</dbReference>
<reference evidence="4 5" key="1">
    <citation type="submission" date="2016-10" db="EMBL/GenBank/DDBJ databases">
        <authorList>
            <person name="de Groot N.N."/>
        </authorList>
    </citation>
    <scope>NUCLEOTIDE SEQUENCE [LARGE SCALE GENOMIC DNA]</scope>
    <source>
        <strain evidence="4 5">DSM 16199</strain>
    </source>
</reference>
<evidence type="ECO:0000313" key="4">
    <source>
        <dbReference type="EMBL" id="SFL33667.1"/>
    </source>
</evidence>
<sequence>MVEDYAKLKADAQQAHRNGQLDVAMAGYARYLAQVPGDGGVWSNLGVLHRKTGRHLMALRAHQRALALDPGGTITMNNAANVMSDIGQYAESLALRRQILAQTPDDLGQLQMVVRCLRGQGDYAGAISFATDALARFPDDAELRMQLAFAQLGHGDYAQGLENYKARWRAGELKPRDLPFPEWQGQSLSGKVIAVLPEQGFGDAVLFARFLSVLQGHDCRVVMAVKSPLRRLFANLPGVDAVIDGLRADTKVDYWVNMMDLAALYFQQGGAVPAPTVLSVPDDARARAQGLVAPFTDKLKVGVVWTGSVTYRGNGFRSFNHRDFLPLTDIPGVQVFSLYKGPELKAYYADGSDGFILDTGSTERDFADTAAMMQACDLVITSDTATAHIAGSLGVPVWCILHWDAFWVYTHHGASTPWYPQMRLFRQHRPLYWSGVMADVTDALQTLSEAKA</sequence>
<evidence type="ECO:0000313" key="5">
    <source>
        <dbReference type="Proteomes" id="UP000199550"/>
    </source>
</evidence>
<evidence type="ECO:0000256" key="3">
    <source>
        <dbReference type="PROSITE-ProRule" id="PRU00339"/>
    </source>
</evidence>
<keyword evidence="2 3" id="KW-0802">TPR repeat</keyword>
<evidence type="ECO:0000256" key="2">
    <source>
        <dbReference type="ARBA" id="ARBA00022803"/>
    </source>
</evidence>
<keyword evidence="5" id="KW-1185">Reference proteome</keyword>
<feature type="repeat" description="TPR" evidence="3">
    <location>
        <begin position="39"/>
        <end position="72"/>
    </location>
</feature>
<dbReference type="Proteomes" id="UP000199550">
    <property type="component" value="Unassembled WGS sequence"/>
</dbReference>
<dbReference type="InterPro" id="IPR011990">
    <property type="entry name" value="TPR-like_helical_dom_sf"/>
</dbReference>
<dbReference type="InterPro" id="IPR051012">
    <property type="entry name" value="CellSynth/LPSAsmb/PSIAsmb"/>
</dbReference>
<dbReference type="STRING" id="195913.SAMN04488004_11486"/>
<dbReference type="RefSeq" id="WP_090190247.1">
    <property type="nucleotide sequence ID" value="NZ_FOTF01000014.1"/>
</dbReference>
<dbReference type="EMBL" id="FOTF01000014">
    <property type="protein sequence ID" value="SFL33667.1"/>
    <property type="molecule type" value="Genomic_DNA"/>
</dbReference>